<dbReference type="AlphaFoldDB" id="A0AAG5CRM9"/>
<protein>
    <recommendedName>
        <fullName evidence="3">RRM domain-containing protein</fullName>
    </recommendedName>
</protein>
<dbReference type="Proteomes" id="UP000075880">
    <property type="component" value="Unassembled WGS sequence"/>
</dbReference>
<sequence>MCERSSNCLEKYLQTIIPQIHMNRPSCWMRDSTPRFASEKKVFVLKNYFPISNAGCYFTVFSRKQLTMPVTWLGTTYPVHFVNGRCCIGPPEGLSNPSFTYEVYVTGIPAFYGPDELIPIFSFAGQVYKMRLMMNFDRTNRGIAYVQYVNQRGARRALDLNYLHVTRDHKLKVQTSVNLRIVYLENIDGSFDEGYISRIAAEILQVPIVKLEFFDTYAYLMFQSNDDAISALRILNNSLYLFGTKSFAYLARFASRRGYRNRTDRNEIATANPTANPERRTGAATCQLALRDNET</sequence>
<dbReference type="GO" id="GO:0003723">
    <property type="term" value="F:RNA binding"/>
    <property type="evidence" value="ECO:0007669"/>
    <property type="project" value="UniProtKB-UniRule"/>
</dbReference>
<dbReference type="PROSITE" id="PS50102">
    <property type="entry name" value="RRM"/>
    <property type="match status" value="1"/>
</dbReference>
<proteinExistence type="predicted"/>
<dbReference type="InterPro" id="IPR012677">
    <property type="entry name" value="Nucleotide-bd_a/b_plait_sf"/>
</dbReference>
<organism evidence="4 5">
    <name type="scientific">Anopheles atroparvus</name>
    <name type="common">European mosquito</name>
    <dbReference type="NCBI Taxonomy" id="41427"/>
    <lineage>
        <taxon>Eukaryota</taxon>
        <taxon>Metazoa</taxon>
        <taxon>Ecdysozoa</taxon>
        <taxon>Arthropoda</taxon>
        <taxon>Hexapoda</taxon>
        <taxon>Insecta</taxon>
        <taxon>Pterygota</taxon>
        <taxon>Neoptera</taxon>
        <taxon>Endopterygota</taxon>
        <taxon>Diptera</taxon>
        <taxon>Nematocera</taxon>
        <taxon>Culicoidea</taxon>
        <taxon>Culicidae</taxon>
        <taxon>Anophelinae</taxon>
        <taxon>Anopheles</taxon>
    </lineage>
</organism>
<evidence type="ECO:0000256" key="1">
    <source>
        <dbReference type="ARBA" id="ARBA00022884"/>
    </source>
</evidence>
<dbReference type="InterPro" id="IPR035979">
    <property type="entry name" value="RBD_domain_sf"/>
</dbReference>
<dbReference type="Pfam" id="PF00076">
    <property type="entry name" value="RRM_1"/>
    <property type="match status" value="1"/>
</dbReference>
<keyword evidence="5" id="KW-1185">Reference proteome</keyword>
<feature type="domain" description="RRM" evidence="3">
    <location>
        <begin position="101"/>
        <end position="178"/>
    </location>
</feature>
<name>A0AAG5CRM9_ANOAO</name>
<dbReference type="SUPFAM" id="SSF54928">
    <property type="entry name" value="RNA-binding domain, RBD"/>
    <property type="match status" value="1"/>
</dbReference>
<dbReference type="PANTHER" id="PTHR21245">
    <property type="entry name" value="HETEROGENEOUS NUCLEAR RIBONUCLEOPROTEIN"/>
    <property type="match status" value="1"/>
</dbReference>
<dbReference type="Gene3D" id="3.30.70.330">
    <property type="match status" value="1"/>
</dbReference>
<evidence type="ECO:0000259" key="3">
    <source>
        <dbReference type="PROSITE" id="PS50102"/>
    </source>
</evidence>
<dbReference type="EnsemblMetazoa" id="ENSAATROPT001537">
    <property type="protein sequence ID" value="ENSAATROPP001481"/>
    <property type="gene ID" value="ENSAATROPG001220"/>
</dbReference>
<accession>A0AAG5CRM9</accession>
<evidence type="ECO:0000313" key="4">
    <source>
        <dbReference type="EnsemblMetazoa" id="ENSAATROPP001481"/>
    </source>
</evidence>
<evidence type="ECO:0000313" key="5">
    <source>
        <dbReference type="Proteomes" id="UP000075880"/>
    </source>
</evidence>
<evidence type="ECO:0000256" key="2">
    <source>
        <dbReference type="PROSITE-ProRule" id="PRU00176"/>
    </source>
</evidence>
<dbReference type="InterPro" id="IPR000504">
    <property type="entry name" value="RRM_dom"/>
</dbReference>
<reference evidence="4" key="1">
    <citation type="submission" date="2024-04" db="UniProtKB">
        <authorList>
            <consortium name="EnsemblMetazoa"/>
        </authorList>
    </citation>
    <scope>IDENTIFICATION</scope>
    <source>
        <strain evidence="4">EBRO</strain>
    </source>
</reference>
<dbReference type="SMART" id="SM00360">
    <property type="entry name" value="RRM"/>
    <property type="match status" value="1"/>
</dbReference>
<keyword evidence="1 2" id="KW-0694">RNA-binding</keyword>